<dbReference type="InterPro" id="IPR013740">
    <property type="entry name" value="Redoxin"/>
</dbReference>
<dbReference type="InterPro" id="IPR036249">
    <property type="entry name" value="Thioredoxin-like_sf"/>
</dbReference>
<dbReference type="RefSeq" id="WP_237239802.1">
    <property type="nucleotide sequence ID" value="NZ_JAKKDU010000009.1"/>
</dbReference>
<dbReference type="PANTHER" id="PTHR42852">
    <property type="entry name" value="THIOL:DISULFIDE INTERCHANGE PROTEIN DSBE"/>
    <property type="match status" value="1"/>
</dbReference>
<dbReference type="Pfam" id="PF08534">
    <property type="entry name" value="Redoxin"/>
    <property type="match status" value="1"/>
</dbReference>
<evidence type="ECO:0000313" key="2">
    <source>
        <dbReference type="EMBL" id="MCF7568458.1"/>
    </source>
</evidence>
<dbReference type="InterPro" id="IPR050553">
    <property type="entry name" value="Thioredoxin_ResA/DsbE_sf"/>
</dbReference>
<organism evidence="2 3">
    <name type="scientific">Wocania arenilitoris</name>
    <dbReference type="NCBI Taxonomy" id="2044858"/>
    <lineage>
        <taxon>Bacteria</taxon>
        <taxon>Pseudomonadati</taxon>
        <taxon>Bacteroidota</taxon>
        <taxon>Flavobacteriia</taxon>
        <taxon>Flavobacteriales</taxon>
        <taxon>Flavobacteriaceae</taxon>
        <taxon>Wocania</taxon>
    </lineage>
</organism>
<dbReference type="CDD" id="cd02966">
    <property type="entry name" value="TlpA_like_family"/>
    <property type="match status" value="1"/>
</dbReference>
<dbReference type="SUPFAM" id="SSF52833">
    <property type="entry name" value="Thioredoxin-like"/>
    <property type="match status" value="1"/>
</dbReference>
<reference evidence="2" key="1">
    <citation type="submission" date="2022-01" db="EMBL/GenBank/DDBJ databases">
        <title>Draft genome sequence of Sabulilitoribacter arenilitoris KCTC 52401.</title>
        <authorList>
            <person name="Oh J.-S."/>
        </authorList>
    </citation>
    <scope>NUCLEOTIDE SEQUENCE</scope>
    <source>
        <strain evidence="2">HMF6543</strain>
    </source>
</reference>
<proteinExistence type="predicted"/>
<dbReference type="Gene3D" id="3.40.30.10">
    <property type="entry name" value="Glutaredoxin"/>
    <property type="match status" value="1"/>
</dbReference>
<accession>A0AAE3EP35</accession>
<evidence type="ECO:0000313" key="3">
    <source>
        <dbReference type="Proteomes" id="UP001199795"/>
    </source>
</evidence>
<comment type="caution">
    <text evidence="2">The sequence shown here is derived from an EMBL/GenBank/DDBJ whole genome shotgun (WGS) entry which is preliminary data.</text>
</comment>
<gene>
    <name evidence="2" type="ORF">L3X37_08780</name>
</gene>
<dbReference type="AlphaFoldDB" id="A0AAE3EP35"/>
<dbReference type="PANTHER" id="PTHR42852:SF18">
    <property type="entry name" value="CHROMOSOME UNDETERMINED SCAFFOLD_47, WHOLE GENOME SHOTGUN SEQUENCE"/>
    <property type="match status" value="1"/>
</dbReference>
<name>A0AAE3EP35_9FLAO</name>
<dbReference type="GO" id="GO:0016491">
    <property type="term" value="F:oxidoreductase activity"/>
    <property type="evidence" value="ECO:0007669"/>
    <property type="project" value="InterPro"/>
</dbReference>
<protein>
    <submittedName>
        <fullName evidence="2">TlpA family protein disulfide reductase</fullName>
    </submittedName>
</protein>
<dbReference type="Proteomes" id="UP001199795">
    <property type="component" value="Unassembled WGS sequence"/>
</dbReference>
<dbReference type="InterPro" id="IPR013766">
    <property type="entry name" value="Thioredoxin_domain"/>
</dbReference>
<dbReference type="PROSITE" id="PS51352">
    <property type="entry name" value="THIOREDOXIN_2"/>
    <property type="match status" value="1"/>
</dbReference>
<dbReference type="EMBL" id="JAKKDU010000009">
    <property type="protein sequence ID" value="MCF7568458.1"/>
    <property type="molecule type" value="Genomic_DNA"/>
</dbReference>
<evidence type="ECO:0000259" key="1">
    <source>
        <dbReference type="PROSITE" id="PS51352"/>
    </source>
</evidence>
<keyword evidence="3" id="KW-1185">Reference proteome</keyword>
<feature type="domain" description="Thioredoxin" evidence="1">
    <location>
        <begin position="23"/>
        <end position="151"/>
    </location>
</feature>
<sequence>MKKIKPLVCLLCVLYPIIFLGQIKVSEKIQDSYLATQDENALYFIDFWATWCTPCIHVSKYLEILQAQHPNNFYILSLSQENPDIVKRFMKKHKINLAVAIDYKGETFKKNNIQTLPYGILYNAQGKKLWEGHPAEFKTFHIQKFLNKNIKKITVSKMFELQSDYTEVTLKPLVPKADFEYANVITETYGLQVAKELTHLEVQGTLQWWHVLI</sequence>